<name>A0A8H5BWW8_9AGAR</name>
<accession>A0A8H5BWW8</accession>
<comment type="caution">
    <text evidence="2">The sequence shown here is derived from an EMBL/GenBank/DDBJ whole genome shotgun (WGS) entry which is preliminary data.</text>
</comment>
<protein>
    <recommendedName>
        <fullName evidence="1">CHAT domain-containing protein</fullName>
    </recommendedName>
</protein>
<dbReference type="Gene3D" id="1.25.40.10">
    <property type="entry name" value="Tetratricopeptide repeat domain"/>
    <property type="match status" value="1"/>
</dbReference>
<dbReference type="EMBL" id="JAACJK010000120">
    <property type="protein sequence ID" value="KAF5329872.1"/>
    <property type="molecule type" value="Genomic_DNA"/>
</dbReference>
<dbReference type="Pfam" id="PF12770">
    <property type="entry name" value="CHAT"/>
    <property type="match status" value="1"/>
</dbReference>
<evidence type="ECO:0000259" key="1">
    <source>
        <dbReference type="Pfam" id="PF12770"/>
    </source>
</evidence>
<dbReference type="SUPFAM" id="SSF48452">
    <property type="entry name" value="TPR-like"/>
    <property type="match status" value="1"/>
</dbReference>
<keyword evidence="3" id="KW-1185">Reference proteome</keyword>
<dbReference type="InterPro" id="IPR011990">
    <property type="entry name" value="TPR-like_helical_dom_sf"/>
</dbReference>
<dbReference type="Proteomes" id="UP000541558">
    <property type="component" value="Unassembled WGS sequence"/>
</dbReference>
<dbReference type="InterPro" id="IPR024983">
    <property type="entry name" value="CHAT_dom"/>
</dbReference>
<sequence>MLIRRFEWTGELADLAESISVRQRAVEFTPMGHADLPSYLNNLGNSFSHRFGRTGELSDLSEAISAQQAAVEGTPQGSIDLPSRLNNLGGSLARRFERSGKLSDITEAISAQKRAVELTPQGHANLPSYLSNLGHSLFSHSQRTGDVSGLTEAISAQQRAVELTPQGQANLPSYLSNLGSSLSLRFERTEDLPDINKAISVRQSAVEHTPKGHVNLPAYLENLGHSFTLRFLSRLNDQDLRGALSSFKDAAIAPVGPPRVKLQSAKRWARTLIQFLPHSPEIVLAFDTALALIGLIAGFEQTLRGRYSQIQDIAGLAPEAAAAACGLDRGDKALEWLEQGRCLVLGQLNALRTPLDDLRAHDEELAQSIANVAKQLDDAGSRAESQTDMSLTEKITLHDEARAHLDLTRQWEELLKTARTIPSLESFLMPMPCSALMQHLPDSGPIVVINVYQHRCDALALFAGRDKPLLIPLPSFSLEKASAHRAILDCQLRTRNLRVREVDVDTTIDEFSARGMRPVPLERHIEDPPVHRVLRSLWEELVKPILDAIGFSRVDRAIGEMPPRLWWCPTGPLSFLPLHAAGIYRGANREGVSDYAVSSYTPTVSTITDRVKNLRSFDADASGLFLTSHPNVSNASSIPGTTTEVRSIFKRAEESGVRALKLEGDEMSVAECLERMQSFSSIHLACHGSQNAAEPLQSRFLFHKGSLELGTILKLNLKNADLAFLSACQTSTGEEKLSDEAVHLAAGMLAAGYRRVVGTMWSIGDQAGQDVATNFYEYLFTHRDGTSDGAFDGTLSAHALDHATQQLRRRLDDSEHSLFTWIPFVHFGY</sequence>
<evidence type="ECO:0000313" key="3">
    <source>
        <dbReference type="Proteomes" id="UP000541558"/>
    </source>
</evidence>
<evidence type="ECO:0000313" key="2">
    <source>
        <dbReference type="EMBL" id="KAF5329872.1"/>
    </source>
</evidence>
<organism evidence="2 3">
    <name type="scientific">Ephemerocybe angulata</name>
    <dbReference type="NCBI Taxonomy" id="980116"/>
    <lineage>
        <taxon>Eukaryota</taxon>
        <taxon>Fungi</taxon>
        <taxon>Dikarya</taxon>
        <taxon>Basidiomycota</taxon>
        <taxon>Agaricomycotina</taxon>
        <taxon>Agaricomycetes</taxon>
        <taxon>Agaricomycetidae</taxon>
        <taxon>Agaricales</taxon>
        <taxon>Agaricineae</taxon>
        <taxon>Psathyrellaceae</taxon>
        <taxon>Ephemerocybe</taxon>
    </lineage>
</organism>
<dbReference type="OrthoDB" id="9991317at2759"/>
<reference evidence="2 3" key="1">
    <citation type="journal article" date="2020" name="ISME J.">
        <title>Uncovering the hidden diversity of litter-decomposition mechanisms in mushroom-forming fungi.</title>
        <authorList>
            <person name="Floudas D."/>
            <person name="Bentzer J."/>
            <person name="Ahren D."/>
            <person name="Johansson T."/>
            <person name="Persson P."/>
            <person name="Tunlid A."/>
        </authorList>
    </citation>
    <scope>NUCLEOTIDE SEQUENCE [LARGE SCALE GENOMIC DNA]</scope>
    <source>
        <strain evidence="2 3">CBS 175.51</strain>
    </source>
</reference>
<gene>
    <name evidence="2" type="ORF">D9611_013430</name>
</gene>
<feature type="domain" description="CHAT" evidence="1">
    <location>
        <begin position="532"/>
        <end position="828"/>
    </location>
</feature>
<dbReference type="AlphaFoldDB" id="A0A8H5BWW8"/>
<proteinExistence type="predicted"/>